<reference evidence="4 5" key="1">
    <citation type="submission" date="2024-06" db="EMBL/GenBank/DDBJ databases">
        <authorList>
            <person name="Pan Q."/>
            <person name="Wen M."/>
            <person name="Jouanno E."/>
            <person name="Zahm M."/>
            <person name="Klopp C."/>
            <person name="Cabau C."/>
            <person name="Louis A."/>
            <person name="Berthelot C."/>
            <person name="Parey E."/>
            <person name="Roest Crollius H."/>
            <person name="Montfort J."/>
            <person name="Robinson-Rechavi M."/>
            <person name="Bouchez O."/>
            <person name="Lampietro C."/>
            <person name="Lopez Roques C."/>
            <person name="Donnadieu C."/>
            <person name="Postlethwait J."/>
            <person name="Bobe J."/>
            <person name="Verreycken H."/>
            <person name="Guiguen Y."/>
        </authorList>
    </citation>
    <scope>NUCLEOTIDE SEQUENCE [LARGE SCALE GENOMIC DNA]</scope>
    <source>
        <strain evidence="4">Up_M1</strain>
        <tissue evidence="4">Testis</tissue>
    </source>
</reference>
<organism evidence="4 5">
    <name type="scientific">Umbra pygmaea</name>
    <name type="common">Eastern mudminnow</name>
    <dbReference type="NCBI Taxonomy" id="75934"/>
    <lineage>
        <taxon>Eukaryota</taxon>
        <taxon>Metazoa</taxon>
        <taxon>Chordata</taxon>
        <taxon>Craniata</taxon>
        <taxon>Vertebrata</taxon>
        <taxon>Euteleostomi</taxon>
        <taxon>Actinopterygii</taxon>
        <taxon>Neopterygii</taxon>
        <taxon>Teleostei</taxon>
        <taxon>Protacanthopterygii</taxon>
        <taxon>Esociformes</taxon>
        <taxon>Umbridae</taxon>
        <taxon>Umbra</taxon>
    </lineage>
</organism>
<dbReference type="InterPro" id="IPR036179">
    <property type="entry name" value="Ig-like_dom_sf"/>
</dbReference>
<dbReference type="PROSITE" id="PS50835">
    <property type="entry name" value="IG_LIKE"/>
    <property type="match status" value="2"/>
</dbReference>
<dbReference type="Gene3D" id="2.60.40.10">
    <property type="entry name" value="Immunoglobulins"/>
    <property type="match status" value="2"/>
</dbReference>
<feature type="chain" id="PRO_5044892840" description="Ig-like domain-containing protein" evidence="2">
    <location>
        <begin position="19"/>
        <end position="289"/>
    </location>
</feature>
<dbReference type="InterPro" id="IPR003599">
    <property type="entry name" value="Ig_sub"/>
</dbReference>
<dbReference type="PANTHER" id="PTHR46942">
    <property type="entry name" value="SIALIC ACID-BINDING IG-LIKE LECTIN 15"/>
    <property type="match status" value="1"/>
</dbReference>
<dbReference type="AlphaFoldDB" id="A0ABD0WYJ2"/>
<dbReference type="SMART" id="SM00409">
    <property type="entry name" value="IG"/>
    <property type="match status" value="2"/>
</dbReference>
<evidence type="ECO:0000313" key="5">
    <source>
        <dbReference type="Proteomes" id="UP001557470"/>
    </source>
</evidence>
<dbReference type="InterPro" id="IPR007110">
    <property type="entry name" value="Ig-like_dom"/>
</dbReference>
<evidence type="ECO:0000256" key="1">
    <source>
        <dbReference type="SAM" id="Phobius"/>
    </source>
</evidence>
<feature type="signal peptide" evidence="2">
    <location>
        <begin position="1"/>
        <end position="18"/>
    </location>
</feature>
<feature type="domain" description="Ig-like" evidence="3">
    <location>
        <begin position="33"/>
        <end position="125"/>
    </location>
</feature>
<protein>
    <recommendedName>
        <fullName evidence="3">Ig-like domain-containing protein</fullName>
    </recommendedName>
</protein>
<dbReference type="PANTHER" id="PTHR46942:SF1">
    <property type="entry name" value="SIALIC ACID-BINDING IG-LIKE LECTIN 15"/>
    <property type="match status" value="1"/>
</dbReference>
<feature type="domain" description="Ig-like" evidence="3">
    <location>
        <begin position="148"/>
        <end position="223"/>
    </location>
</feature>
<dbReference type="InterPro" id="IPR013783">
    <property type="entry name" value="Ig-like_fold"/>
</dbReference>
<gene>
    <name evidence="4" type="ORF">UPYG_G00155580</name>
</gene>
<keyword evidence="2" id="KW-0732">Signal</keyword>
<name>A0ABD0WYJ2_UMBPY</name>
<dbReference type="Pfam" id="PF07686">
    <property type="entry name" value="V-set"/>
    <property type="match status" value="1"/>
</dbReference>
<comment type="caution">
    <text evidence="4">The sequence shown here is derived from an EMBL/GenBank/DDBJ whole genome shotgun (WGS) entry which is preliminary data.</text>
</comment>
<evidence type="ECO:0000259" key="3">
    <source>
        <dbReference type="PROSITE" id="PS50835"/>
    </source>
</evidence>
<keyword evidence="1" id="KW-0812">Transmembrane</keyword>
<dbReference type="SUPFAM" id="SSF48726">
    <property type="entry name" value="Immunoglobulin"/>
    <property type="match status" value="2"/>
</dbReference>
<evidence type="ECO:0000313" key="4">
    <source>
        <dbReference type="EMBL" id="KAL0985331.1"/>
    </source>
</evidence>
<evidence type="ECO:0000256" key="2">
    <source>
        <dbReference type="SAM" id="SignalP"/>
    </source>
</evidence>
<accession>A0ABD0WYJ2</accession>
<sequence length="289" mass="32391">MFQVQLFSFFLIITGFLTQEWSMTLPYVVNGTKGGDVVLPCTFTHPQQQNYSKNITVKWIAKGFDNETIFQCKVNNFTDQGLNECWIPDQSIHFSLKGDPKRRDLSLLIRDLVITDSGKYFCKVELNYFYGSTAVWQNINGTQLNVMAKAQVISLSRVEASPGPGNVSLMCVVKGNPRPTITWLSSNGPVDIDVITRESPLFQWESSIPYFSQDVYTCRAENSLGMVEKQFPPGPSALAITLYVHRVLLLVLPLGAVLFCLKKRGYLRCNSDKSQHHSVSTTSPATGIF</sequence>
<feature type="transmembrane region" description="Helical" evidence="1">
    <location>
        <begin position="243"/>
        <end position="261"/>
    </location>
</feature>
<dbReference type="InterPro" id="IPR042836">
    <property type="entry name" value="SIG15"/>
</dbReference>
<dbReference type="EMBL" id="JAGEUA010000004">
    <property type="protein sequence ID" value="KAL0985331.1"/>
    <property type="molecule type" value="Genomic_DNA"/>
</dbReference>
<dbReference type="Proteomes" id="UP001557470">
    <property type="component" value="Unassembled WGS sequence"/>
</dbReference>
<proteinExistence type="predicted"/>
<keyword evidence="5" id="KW-1185">Reference proteome</keyword>
<dbReference type="InterPro" id="IPR013106">
    <property type="entry name" value="Ig_V-set"/>
</dbReference>
<keyword evidence="1" id="KW-0472">Membrane</keyword>
<keyword evidence="1" id="KW-1133">Transmembrane helix</keyword>